<dbReference type="InterPro" id="IPR009057">
    <property type="entry name" value="Homeodomain-like_sf"/>
</dbReference>
<dbReference type="InterPro" id="IPR001647">
    <property type="entry name" value="HTH_TetR"/>
</dbReference>
<dbReference type="GO" id="GO:0000976">
    <property type="term" value="F:transcription cis-regulatory region binding"/>
    <property type="evidence" value="ECO:0007669"/>
    <property type="project" value="TreeGrafter"/>
</dbReference>
<dbReference type="PANTHER" id="PTHR30055">
    <property type="entry name" value="HTH-TYPE TRANSCRIPTIONAL REGULATOR RUTR"/>
    <property type="match status" value="1"/>
</dbReference>
<keyword evidence="5" id="KW-1185">Reference proteome</keyword>
<dbReference type="Gene3D" id="1.10.357.10">
    <property type="entry name" value="Tetracycline Repressor, domain 2"/>
    <property type="match status" value="1"/>
</dbReference>
<evidence type="ECO:0000259" key="3">
    <source>
        <dbReference type="PROSITE" id="PS50977"/>
    </source>
</evidence>
<dbReference type="PROSITE" id="PS50977">
    <property type="entry name" value="HTH_TETR_2"/>
    <property type="match status" value="1"/>
</dbReference>
<dbReference type="EMBL" id="VHSH01000017">
    <property type="protein sequence ID" value="TQV70326.1"/>
    <property type="molecule type" value="Genomic_DNA"/>
</dbReference>
<feature type="DNA-binding region" description="H-T-H motif" evidence="2">
    <location>
        <begin position="46"/>
        <end position="65"/>
    </location>
</feature>
<protein>
    <submittedName>
        <fullName evidence="4">TetR/AcrR family transcriptional regulator</fullName>
    </submittedName>
</protein>
<dbReference type="AlphaFoldDB" id="A0A545SZC5"/>
<dbReference type="Proteomes" id="UP000315252">
    <property type="component" value="Unassembled WGS sequence"/>
</dbReference>
<sequence length="207" mass="22822">MRYQVVRKKLDGKPPRRQRLARADRFRQLLDVAWRIIREEGTEALTLGRLAEKAGVTKPVVYDHFGSRSGLLAELYREYDARQNALMEAALKTSASSLAGRARVIASSYVECILLQGREIPGVIAALAGSPELEAIKREYQIGFIERCRAALLPFARTGSISSAGLWAIIGAAESLSHAAATGELTSVQARDELFEIIYAIVDRPPR</sequence>
<dbReference type="OrthoDB" id="70491at2"/>
<evidence type="ECO:0000256" key="1">
    <source>
        <dbReference type="ARBA" id="ARBA00023125"/>
    </source>
</evidence>
<feature type="domain" description="HTH tetR-type" evidence="3">
    <location>
        <begin position="23"/>
        <end position="83"/>
    </location>
</feature>
<dbReference type="SUPFAM" id="SSF46689">
    <property type="entry name" value="Homeodomain-like"/>
    <property type="match status" value="1"/>
</dbReference>
<evidence type="ECO:0000313" key="5">
    <source>
        <dbReference type="Proteomes" id="UP000315252"/>
    </source>
</evidence>
<gene>
    <name evidence="4" type="ORF">FKG95_28045</name>
</gene>
<organism evidence="4 5">
    <name type="scientific">Denitrobaculum tricleocarpae</name>
    <dbReference type="NCBI Taxonomy" id="2591009"/>
    <lineage>
        <taxon>Bacteria</taxon>
        <taxon>Pseudomonadati</taxon>
        <taxon>Pseudomonadota</taxon>
        <taxon>Alphaproteobacteria</taxon>
        <taxon>Rhodospirillales</taxon>
        <taxon>Rhodospirillaceae</taxon>
        <taxon>Denitrobaculum</taxon>
    </lineage>
</organism>
<dbReference type="InterPro" id="IPR050109">
    <property type="entry name" value="HTH-type_TetR-like_transc_reg"/>
</dbReference>
<evidence type="ECO:0000256" key="2">
    <source>
        <dbReference type="PROSITE-ProRule" id="PRU00335"/>
    </source>
</evidence>
<reference evidence="4 5" key="1">
    <citation type="submission" date="2019-06" db="EMBL/GenBank/DDBJ databases">
        <title>Whole genome sequence for Rhodospirillaceae sp. R148.</title>
        <authorList>
            <person name="Wang G."/>
        </authorList>
    </citation>
    <scope>NUCLEOTIDE SEQUENCE [LARGE SCALE GENOMIC DNA]</scope>
    <source>
        <strain evidence="4 5">R148</strain>
    </source>
</reference>
<dbReference type="GO" id="GO:0003700">
    <property type="term" value="F:DNA-binding transcription factor activity"/>
    <property type="evidence" value="ECO:0007669"/>
    <property type="project" value="TreeGrafter"/>
</dbReference>
<evidence type="ECO:0000313" key="4">
    <source>
        <dbReference type="EMBL" id="TQV70326.1"/>
    </source>
</evidence>
<dbReference type="Pfam" id="PF00440">
    <property type="entry name" value="TetR_N"/>
    <property type="match status" value="1"/>
</dbReference>
<accession>A0A545SZC5</accession>
<dbReference type="PANTHER" id="PTHR30055:SF223">
    <property type="entry name" value="HTH-TYPE TRANSCRIPTIONAL REGULATOR UIDR"/>
    <property type="match status" value="1"/>
</dbReference>
<comment type="caution">
    <text evidence="4">The sequence shown here is derived from an EMBL/GenBank/DDBJ whole genome shotgun (WGS) entry which is preliminary data.</text>
</comment>
<name>A0A545SZC5_9PROT</name>
<keyword evidence="1 2" id="KW-0238">DNA-binding</keyword>
<dbReference type="PRINTS" id="PR00455">
    <property type="entry name" value="HTHTETR"/>
</dbReference>
<proteinExistence type="predicted"/>